<dbReference type="PANTHER" id="PTHR24559">
    <property type="entry name" value="TRANSPOSON TY3-I GAG-POL POLYPROTEIN"/>
    <property type="match status" value="1"/>
</dbReference>
<dbReference type="InterPro" id="IPR053134">
    <property type="entry name" value="RNA-dir_DNA_polymerase"/>
</dbReference>
<organism evidence="2 3">
    <name type="scientific">Vitis vinifera</name>
    <name type="common">Grape</name>
    <dbReference type="NCBI Taxonomy" id="29760"/>
    <lineage>
        <taxon>Eukaryota</taxon>
        <taxon>Viridiplantae</taxon>
        <taxon>Streptophyta</taxon>
        <taxon>Embryophyta</taxon>
        <taxon>Tracheophyta</taxon>
        <taxon>Spermatophyta</taxon>
        <taxon>Magnoliopsida</taxon>
        <taxon>eudicotyledons</taxon>
        <taxon>Gunneridae</taxon>
        <taxon>Pentapetalae</taxon>
        <taxon>rosids</taxon>
        <taxon>Vitales</taxon>
        <taxon>Vitaceae</taxon>
        <taxon>Viteae</taxon>
        <taxon>Vitis</taxon>
    </lineage>
</organism>
<reference evidence="2 3" key="1">
    <citation type="journal article" date="2018" name="PLoS Genet.">
        <title>Population sequencing reveals clonal diversity and ancestral inbreeding in the grapevine cultivar Chardonnay.</title>
        <authorList>
            <person name="Roach M.J."/>
            <person name="Johnson D.L."/>
            <person name="Bohlmann J."/>
            <person name="van Vuuren H.J."/>
            <person name="Jones S.J."/>
            <person name="Pretorius I.S."/>
            <person name="Schmidt S.A."/>
            <person name="Borneman A.R."/>
        </authorList>
    </citation>
    <scope>NUCLEOTIDE SEQUENCE [LARGE SCALE GENOMIC DNA]</scope>
    <source>
        <strain evidence="3">cv. Chardonnay</strain>
        <tissue evidence="2">Leaf</tissue>
    </source>
</reference>
<proteinExistence type="predicted"/>
<name>A0A438FNP7_VITVI</name>
<dbReference type="InterPro" id="IPR043128">
    <property type="entry name" value="Rev_trsase/Diguanyl_cyclase"/>
</dbReference>
<evidence type="ECO:0000256" key="1">
    <source>
        <dbReference type="SAM" id="MobiDB-lite"/>
    </source>
</evidence>
<dbReference type="AlphaFoldDB" id="A0A438FNP7"/>
<evidence type="ECO:0000313" key="2">
    <source>
        <dbReference type="EMBL" id="RVW61565.1"/>
    </source>
</evidence>
<feature type="compositionally biased region" description="Basic and acidic residues" evidence="1">
    <location>
        <begin position="65"/>
        <end position="85"/>
    </location>
</feature>
<feature type="region of interest" description="Disordered" evidence="1">
    <location>
        <begin position="142"/>
        <end position="162"/>
    </location>
</feature>
<sequence length="476" mass="54151">MDAVLQIFKRSICPGTPFFESLAKKPPTTMDDLFRRPTNIQCSKMTYVQPPSKFWLPDGHLEIIRRNTKPPDRPKPSDRRQEGPRLVRLQWPRPIGTDPSTRDRSRRCAFHKDHGHTTETCRSFQFLVERLIKAGHLKQYLRSDNGGRDASQHHNPGPRAPAAPKAVINYITEVHLTRSTTLGERGKNCCGRINTRTHQFHPAWANWRGPRPIDGTIIFPQQFGRSVQASVVGHMGQSHRPRKPWTNLSGFNGSSTTSLGDILPVQAGPVTLNVQFSVVQELSPFNVILGHMAPLHESYPLYISSNGEFSHQRWPNRPIWQPISRSPMLSNSTQNHDIFAWAHSDMKGIHPSIASHRLNVFSTARPVRQRLGFHPERQRVIRNEIDKLLEAGFIREVSYPDWLANVVVVPKKEGKWRVCVDIHQLNNACPKDSFPLPRIDQIVDSTSGQGMLSFLDAFSGYHQIPMSPDEKKKQHS</sequence>
<protein>
    <submittedName>
        <fullName evidence="2">Transposon Ty3-I Gag-Pol polyprotein</fullName>
    </submittedName>
</protein>
<accession>A0A438FNP7</accession>
<feature type="region of interest" description="Disordered" evidence="1">
    <location>
        <begin position="65"/>
        <end position="106"/>
    </location>
</feature>
<comment type="caution">
    <text evidence="2">The sequence shown here is derived from an EMBL/GenBank/DDBJ whole genome shotgun (WGS) entry which is preliminary data.</text>
</comment>
<dbReference type="CDD" id="cd01647">
    <property type="entry name" value="RT_LTR"/>
    <property type="match status" value="1"/>
</dbReference>
<dbReference type="Proteomes" id="UP000288805">
    <property type="component" value="Unassembled WGS sequence"/>
</dbReference>
<dbReference type="PANTHER" id="PTHR24559:SF444">
    <property type="entry name" value="REVERSE TRANSCRIPTASE DOMAIN-CONTAINING PROTEIN"/>
    <property type="match status" value="1"/>
</dbReference>
<dbReference type="InterPro" id="IPR043502">
    <property type="entry name" value="DNA/RNA_pol_sf"/>
</dbReference>
<dbReference type="EMBL" id="QGNW01000828">
    <property type="protein sequence ID" value="RVW61565.1"/>
    <property type="molecule type" value="Genomic_DNA"/>
</dbReference>
<dbReference type="Gene3D" id="3.10.10.10">
    <property type="entry name" value="HIV Type 1 Reverse Transcriptase, subunit A, domain 1"/>
    <property type="match status" value="1"/>
</dbReference>
<evidence type="ECO:0000313" key="3">
    <source>
        <dbReference type="Proteomes" id="UP000288805"/>
    </source>
</evidence>
<dbReference type="Gene3D" id="3.30.70.270">
    <property type="match status" value="1"/>
</dbReference>
<gene>
    <name evidence="2" type="primary">TY3B-I_35</name>
    <name evidence="2" type="ORF">CK203_065311</name>
</gene>
<dbReference type="SUPFAM" id="SSF56672">
    <property type="entry name" value="DNA/RNA polymerases"/>
    <property type="match status" value="1"/>
</dbReference>